<dbReference type="EMBL" id="JAGTTL010000036">
    <property type="protein sequence ID" value="KAK6293791.1"/>
    <property type="molecule type" value="Genomic_DNA"/>
</dbReference>
<reference evidence="1 2" key="1">
    <citation type="submission" date="2021-04" db="EMBL/GenBank/DDBJ databases">
        <authorList>
            <person name="De Guttry C."/>
            <person name="Zahm M."/>
            <person name="Klopp C."/>
            <person name="Cabau C."/>
            <person name="Louis A."/>
            <person name="Berthelot C."/>
            <person name="Parey E."/>
            <person name="Roest Crollius H."/>
            <person name="Montfort J."/>
            <person name="Robinson-Rechavi M."/>
            <person name="Bucao C."/>
            <person name="Bouchez O."/>
            <person name="Gislard M."/>
            <person name="Lluch J."/>
            <person name="Milhes M."/>
            <person name="Lampietro C."/>
            <person name="Lopez Roques C."/>
            <person name="Donnadieu C."/>
            <person name="Braasch I."/>
            <person name="Desvignes T."/>
            <person name="Postlethwait J."/>
            <person name="Bobe J."/>
            <person name="Wedekind C."/>
            <person name="Guiguen Y."/>
        </authorList>
    </citation>
    <scope>NUCLEOTIDE SEQUENCE [LARGE SCALE GENOMIC DNA]</scope>
    <source>
        <strain evidence="1">Cs_M1</strain>
        <tissue evidence="1">Blood</tissue>
    </source>
</reference>
<dbReference type="Proteomes" id="UP001356427">
    <property type="component" value="Unassembled WGS sequence"/>
</dbReference>
<name>A0AAN8KRS4_9TELE</name>
<accession>A0AAN8KRS4</accession>
<dbReference type="AlphaFoldDB" id="A0AAN8KRS4"/>
<evidence type="ECO:0000313" key="1">
    <source>
        <dbReference type="EMBL" id="KAK6293791.1"/>
    </source>
</evidence>
<keyword evidence="2" id="KW-1185">Reference proteome</keyword>
<organism evidence="1 2">
    <name type="scientific">Coregonus suidteri</name>
    <dbReference type="NCBI Taxonomy" id="861788"/>
    <lineage>
        <taxon>Eukaryota</taxon>
        <taxon>Metazoa</taxon>
        <taxon>Chordata</taxon>
        <taxon>Craniata</taxon>
        <taxon>Vertebrata</taxon>
        <taxon>Euteleostomi</taxon>
        <taxon>Actinopterygii</taxon>
        <taxon>Neopterygii</taxon>
        <taxon>Teleostei</taxon>
        <taxon>Protacanthopterygii</taxon>
        <taxon>Salmoniformes</taxon>
        <taxon>Salmonidae</taxon>
        <taxon>Coregoninae</taxon>
        <taxon>Coregonus</taxon>
    </lineage>
</organism>
<gene>
    <name evidence="1" type="ORF">J4Q44_G00361170</name>
</gene>
<sequence>MPRQEGGQNLIEHEAGLERQFQLEKGFLICGYKKDPTDFEWSFWSHLARKALQWTLLGHAVVSRLASFFVPKFRVTSLSACSALRIKGVGVVLAHLGLSLAVAQLRKPALTPQTLSGVFWSHLARKALQWTLLGHAVVSRLASFFVPKFRVTSLSACSALRIKGVGVVLAHLGPVIGCCPAA</sequence>
<comment type="caution">
    <text evidence="1">The sequence shown here is derived from an EMBL/GenBank/DDBJ whole genome shotgun (WGS) entry which is preliminary data.</text>
</comment>
<protein>
    <submittedName>
        <fullName evidence="1">Uncharacterized protein</fullName>
    </submittedName>
</protein>
<evidence type="ECO:0000313" key="2">
    <source>
        <dbReference type="Proteomes" id="UP001356427"/>
    </source>
</evidence>
<proteinExistence type="predicted"/>